<dbReference type="EMBL" id="AP018049">
    <property type="protein sequence ID" value="BBA28484.1"/>
    <property type="molecule type" value="Genomic_DNA"/>
</dbReference>
<gene>
    <name evidence="1" type="ORF">PMEL1_00386</name>
</gene>
<sequence length="221" mass="26709">MNKTVKREINKTESLLLTYYENPQLITCDEKMEALIFNRRMLLNQLFKPTDENYQLLKEFNERLKEVVIKNYQQSRELYYNTKKMLADCGSSLLFEGVECKIFLGKDRQYSKSNPFQGEESEMIWEILNDESYNDIYCKYGCCMSFDGYHGEEDDKTEMELMGMQDADDCWNEGLDREWSYDLHLNQHFHNLYDHTNFSIFDFIYVRDFYTKFELKFNQNT</sequence>
<dbReference type="Proteomes" id="UP000267517">
    <property type="component" value="Chromosome I"/>
</dbReference>
<name>A0A250KEZ0_9BACT</name>
<dbReference type="AlphaFoldDB" id="A0A250KEZ0"/>
<reference evidence="1 2" key="1">
    <citation type="submission" date="2017-05" db="EMBL/GenBank/DDBJ databases">
        <title>whole genome sequence of Prevotella melaninogenica GAI 07411.</title>
        <authorList>
            <person name="Kondo Y."/>
            <person name="Hoshino T."/>
        </authorList>
    </citation>
    <scope>NUCLEOTIDE SEQUENCE [LARGE SCALE GENOMIC DNA]</scope>
    <source>
        <strain evidence="1 2">GAI 07411</strain>
    </source>
</reference>
<evidence type="ECO:0000313" key="2">
    <source>
        <dbReference type="Proteomes" id="UP000267517"/>
    </source>
</evidence>
<dbReference type="RefSeq" id="WP_120173704.1">
    <property type="nucleotide sequence ID" value="NZ_AP018049.1"/>
</dbReference>
<organism evidence="1 2">
    <name type="scientific">Prevotella melaninogenica</name>
    <dbReference type="NCBI Taxonomy" id="28132"/>
    <lineage>
        <taxon>Bacteria</taxon>
        <taxon>Pseudomonadati</taxon>
        <taxon>Bacteroidota</taxon>
        <taxon>Bacteroidia</taxon>
        <taxon>Bacteroidales</taxon>
        <taxon>Prevotellaceae</taxon>
        <taxon>Prevotella</taxon>
    </lineage>
</organism>
<evidence type="ECO:0000313" key="1">
    <source>
        <dbReference type="EMBL" id="BBA28484.1"/>
    </source>
</evidence>
<protein>
    <submittedName>
        <fullName evidence="1">Uncharacterized protein</fullName>
    </submittedName>
</protein>
<accession>A0A250KEZ0</accession>
<dbReference type="OrthoDB" id="1074178at2"/>
<proteinExistence type="predicted"/>